<comment type="caution">
    <text evidence="2">The sequence shown here is derived from an EMBL/GenBank/DDBJ whole genome shotgun (WGS) entry which is preliminary data.</text>
</comment>
<dbReference type="EMBL" id="CAHIKZ030005320">
    <property type="protein sequence ID" value="CAE1322429.1"/>
    <property type="molecule type" value="Genomic_DNA"/>
</dbReference>
<accession>A0A812EJJ3</accession>
<evidence type="ECO:0000313" key="3">
    <source>
        <dbReference type="Proteomes" id="UP000597762"/>
    </source>
</evidence>
<dbReference type="InterPro" id="IPR026960">
    <property type="entry name" value="RVT-Znf"/>
</dbReference>
<dbReference type="Proteomes" id="UP000597762">
    <property type="component" value="Unassembled WGS sequence"/>
</dbReference>
<name>A0A812EJJ3_ACAPH</name>
<protein>
    <recommendedName>
        <fullName evidence="1">Reverse transcriptase zinc-binding domain-containing protein</fullName>
    </recommendedName>
</protein>
<gene>
    <name evidence="2" type="ORF">SPHA_72409</name>
</gene>
<evidence type="ECO:0000259" key="1">
    <source>
        <dbReference type="Pfam" id="PF13966"/>
    </source>
</evidence>
<dbReference type="AlphaFoldDB" id="A0A812EJJ3"/>
<evidence type="ECO:0000313" key="2">
    <source>
        <dbReference type="EMBL" id="CAE1322429.1"/>
    </source>
</evidence>
<organism evidence="2 3">
    <name type="scientific">Acanthosepion pharaonis</name>
    <name type="common">Pharaoh cuttlefish</name>
    <name type="synonym">Sepia pharaonis</name>
    <dbReference type="NCBI Taxonomy" id="158019"/>
    <lineage>
        <taxon>Eukaryota</taxon>
        <taxon>Metazoa</taxon>
        <taxon>Spiralia</taxon>
        <taxon>Lophotrochozoa</taxon>
        <taxon>Mollusca</taxon>
        <taxon>Cephalopoda</taxon>
        <taxon>Coleoidea</taxon>
        <taxon>Decapodiformes</taxon>
        <taxon>Sepiida</taxon>
        <taxon>Sepiina</taxon>
        <taxon>Sepiidae</taxon>
        <taxon>Acanthosepion</taxon>
    </lineage>
</organism>
<feature type="domain" description="Reverse transcriptase zinc-binding" evidence="1">
    <location>
        <begin position="76"/>
        <end position="127"/>
    </location>
</feature>
<reference evidence="2" key="1">
    <citation type="submission" date="2021-01" db="EMBL/GenBank/DDBJ databases">
        <authorList>
            <person name="Li R."/>
            <person name="Bekaert M."/>
        </authorList>
    </citation>
    <scope>NUCLEOTIDE SEQUENCE</scope>
    <source>
        <strain evidence="2">Farmed</strain>
    </source>
</reference>
<proteinExistence type="predicted"/>
<sequence length="160" mass="18280">MSRDESSFLLECRLALRVIPRSSDLSRPRRVFYRELVEAVAKDPLRGWLGLSADEFHSFWSWAPASDYLINPEFSLNWQMIRNRLSLNDKAFIRGLADLQNCNRCELGLEETASHAFYHCPRVHPLWDIVSELTARIASEKLVPIDRAYASDNGSPGTLG</sequence>
<keyword evidence="3" id="KW-1185">Reference proteome</keyword>
<dbReference type="Pfam" id="PF13966">
    <property type="entry name" value="zf-RVT"/>
    <property type="match status" value="1"/>
</dbReference>